<accession>A0AAD5XCN9</accession>
<feature type="compositionally biased region" description="Polar residues" evidence="1">
    <location>
        <begin position="31"/>
        <end position="46"/>
    </location>
</feature>
<feature type="transmembrane region" description="Helical" evidence="2">
    <location>
        <begin position="84"/>
        <end position="103"/>
    </location>
</feature>
<dbReference type="AlphaFoldDB" id="A0AAD5XCN9"/>
<keyword evidence="2" id="KW-0472">Membrane</keyword>
<feature type="compositionally biased region" description="Basic and acidic residues" evidence="1">
    <location>
        <begin position="21"/>
        <end position="30"/>
    </location>
</feature>
<feature type="transmembrane region" description="Helical" evidence="2">
    <location>
        <begin position="109"/>
        <end position="135"/>
    </location>
</feature>
<feature type="non-terminal residue" evidence="3">
    <location>
        <position position="176"/>
    </location>
</feature>
<keyword evidence="4" id="KW-1185">Reference proteome</keyword>
<evidence type="ECO:0000256" key="1">
    <source>
        <dbReference type="SAM" id="MobiDB-lite"/>
    </source>
</evidence>
<keyword evidence="2" id="KW-0812">Transmembrane</keyword>
<dbReference type="EMBL" id="JADGJH010002959">
    <property type="protein sequence ID" value="KAJ3093881.1"/>
    <property type="molecule type" value="Genomic_DNA"/>
</dbReference>
<reference evidence="3" key="1">
    <citation type="submission" date="2020-05" db="EMBL/GenBank/DDBJ databases">
        <title>Phylogenomic resolution of chytrid fungi.</title>
        <authorList>
            <person name="Stajich J.E."/>
            <person name="Amses K."/>
            <person name="Simmons R."/>
            <person name="Seto K."/>
            <person name="Myers J."/>
            <person name="Bonds A."/>
            <person name="Quandt C.A."/>
            <person name="Barry K."/>
            <person name="Liu P."/>
            <person name="Grigoriev I."/>
            <person name="Longcore J.E."/>
            <person name="James T.Y."/>
        </authorList>
    </citation>
    <scope>NUCLEOTIDE SEQUENCE</scope>
    <source>
        <strain evidence="3">JEL0513</strain>
    </source>
</reference>
<evidence type="ECO:0000313" key="4">
    <source>
        <dbReference type="Proteomes" id="UP001211907"/>
    </source>
</evidence>
<evidence type="ECO:0000256" key="2">
    <source>
        <dbReference type="SAM" id="Phobius"/>
    </source>
</evidence>
<dbReference type="Proteomes" id="UP001211907">
    <property type="component" value="Unassembled WGS sequence"/>
</dbReference>
<sequence>MGREGNEGVDNASQTRRANAPRKEPKKKQQESGTDSSTKPISNAPRQQQKKKQQKSATDSSTKPISNAHRMPTRKNLTSNSSSGYEIIFLGLLLVLFLSFYVFHSIKSFIATAVPTVFGVIVTGVVIVVIAAVYFPKHLENERKAVWSLIFRDVDDSMASDAFSVKRDDTITGSVF</sequence>
<keyword evidence="2" id="KW-1133">Transmembrane helix</keyword>
<feature type="region of interest" description="Disordered" evidence="1">
    <location>
        <begin position="1"/>
        <end position="77"/>
    </location>
</feature>
<proteinExistence type="predicted"/>
<protein>
    <submittedName>
        <fullName evidence="3">Uncharacterized protein</fullName>
    </submittedName>
</protein>
<gene>
    <name evidence="3" type="ORF">HK100_006365</name>
</gene>
<comment type="caution">
    <text evidence="3">The sequence shown here is derived from an EMBL/GenBank/DDBJ whole genome shotgun (WGS) entry which is preliminary data.</text>
</comment>
<evidence type="ECO:0000313" key="3">
    <source>
        <dbReference type="EMBL" id="KAJ3093881.1"/>
    </source>
</evidence>
<name>A0AAD5XCN9_9FUNG</name>
<organism evidence="3 4">
    <name type="scientific">Physocladia obscura</name>
    <dbReference type="NCBI Taxonomy" id="109957"/>
    <lineage>
        <taxon>Eukaryota</taxon>
        <taxon>Fungi</taxon>
        <taxon>Fungi incertae sedis</taxon>
        <taxon>Chytridiomycota</taxon>
        <taxon>Chytridiomycota incertae sedis</taxon>
        <taxon>Chytridiomycetes</taxon>
        <taxon>Chytridiales</taxon>
        <taxon>Chytriomycetaceae</taxon>
        <taxon>Physocladia</taxon>
    </lineage>
</organism>
<feature type="compositionally biased region" description="Polar residues" evidence="1">
    <location>
        <begin position="56"/>
        <end position="65"/>
    </location>
</feature>